<dbReference type="RefSeq" id="WP_162466336.1">
    <property type="nucleotide sequence ID" value="NZ_WIXO01000001.1"/>
</dbReference>
<evidence type="ECO:0000313" key="5">
    <source>
        <dbReference type="Proteomes" id="UP000473014"/>
    </source>
</evidence>
<feature type="compositionally biased region" description="Basic and acidic residues" evidence="1">
    <location>
        <begin position="65"/>
        <end position="88"/>
    </location>
</feature>
<organism evidence="4 5">
    <name type="scientific">Streptomyces taklimakanensis</name>
    <dbReference type="NCBI Taxonomy" id="2569853"/>
    <lineage>
        <taxon>Bacteria</taxon>
        <taxon>Bacillati</taxon>
        <taxon>Actinomycetota</taxon>
        <taxon>Actinomycetes</taxon>
        <taxon>Kitasatosporales</taxon>
        <taxon>Streptomycetaceae</taxon>
        <taxon>Streptomyces</taxon>
    </lineage>
</organism>
<feature type="domain" description="DUF3152" evidence="3">
    <location>
        <begin position="274"/>
        <end position="456"/>
    </location>
</feature>
<feature type="compositionally biased region" description="Low complexity" evidence="1">
    <location>
        <begin position="51"/>
        <end position="61"/>
    </location>
</feature>
<feature type="compositionally biased region" description="Pro residues" evidence="1">
    <location>
        <begin position="36"/>
        <end position="45"/>
    </location>
</feature>
<comment type="caution">
    <text evidence="4">The sequence shown here is derived from an EMBL/GenBank/DDBJ whole genome shotgun (WGS) entry which is preliminary data.</text>
</comment>
<accession>A0A6G2BF24</accession>
<dbReference type="EMBL" id="WIXO01000001">
    <property type="protein sequence ID" value="MTE20885.1"/>
    <property type="molecule type" value="Genomic_DNA"/>
</dbReference>
<proteinExistence type="predicted"/>
<evidence type="ECO:0000256" key="2">
    <source>
        <dbReference type="SAM" id="Phobius"/>
    </source>
</evidence>
<feature type="compositionally biased region" description="Gly residues" evidence="1">
    <location>
        <begin position="161"/>
        <end position="172"/>
    </location>
</feature>
<keyword evidence="2" id="KW-1133">Transmembrane helix</keyword>
<keyword evidence="2" id="KW-0812">Transmembrane</keyword>
<evidence type="ECO:0000256" key="1">
    <source>
        <dbReference type="SAM" id="MobiDB-lite"/>
    </source>
</evidence>
<reference evidence="4 5" key="1">
    <citation type="submission" date="2019-11" db="EMBL/GenBank/DDBJ databases">
        <authorList>
            <person name="Yuan L."/>
        </authorList>
    </citation>
    <scope>NUCLEOTIDE SEQUENCE [LARGE SCALE GENOMIC DNA]</scope>
    <source>
        <strain evidence="4 5">TRM43335</strain>
    </source>
</reference>
<dbReference type="InterPro" id="IPR022603">
    <property type="entry name" value="DUF3152"/>
</dbReference>
<keyword evidence="2" id="KW-0472">Membrane</keyword>
<feature type="region of interest" description="Disordered" evidence="1">
    <location>
        <begin position="1"/>
        <end position="187"/>
    </location>
</feature>
<dbReference type="Proteomes" id="UP000473014">
    <property type="component" value="Unassembled WGS sequence"/>
</dbReference>
<name>A0A6G2BF24_9ACTN</name>
<protein>
    <submittedName>
        <fullName evidence="4">DUF3152 domain-containing protein</fullName>
    </submittedName>
</protein>
<sequence length="458" mass="47033">MGRHSRRGRPGTAKPTTAAGERRPAPRAPHEEAPRPHPAQTPPHGVPRRTGPAGAAEAGPGHVPADSRADTPRGEPRVRGGHPEHREPGGAWGVPPQRLGDAGPLGDVAPGTGRTPRQEYVDAFDDDVFGAAPPKAPASDGSGGSGASAPAGGDGEDGGETGDGAGAGGAGRGVRAARGTRGGRRGGWVRTLTGVAAAAVTAVLAVVVAGQVADGQGAVGSRAGVREDGAGVGAPDAPRSDGGPTPSAPPGATPSDPPSYDESMGRLFDLEPDHQGSGKLVTVPGRDEAPGSGPRVRYRVDVEEGLPLDGELFAEAVHRTLNDERSWSHGGARTFERVTAEDEADFVITLASPATTAEWCARSGLDTTVDNVSCDAASTERVMINAYRWARGSETFGPDRIREYREMLVNHEVGHRLGKGHVVCPKEGALAPVMMQQTKYLTVGGATCRPNAWPFPDA</sequence>
<evidence type="ECO:0000259" key="3">
    <source>
        <dbReference type="Pfam" id="PF11350"/>
    </source>
</evidence>
<feature type="region of interest" description="Disordered" evidence="1">
    <location>
        <begin position="217"/>
        <end position="295"/>
    </location>
</feature>
<dbReference type="Pfam" id="PF11350">
    <property type="entry name" value="DUF3152"/>
    <property type="match status" value="1"/>
</dbReference>
<feature type="compositionally biased region" description="Low complexity" evidence="1">
    <location>
        <begin position="129"/>
        <end position="140"/>
    </location>
</feature>
<gene>
    <name evidence="4" type="ORF">F0L17_17530</name>
</gene>
<evidence type="ECO:0000313" key="4">
    <source>
        <dbReference type="EMBL" id="MTE20885.1"/>
    </source>
</evidence>
<keyword evidence="5" id="KW-1185">Reference proteome</keyword>
<feature type="compositionally biased region" description="Pro residues" evidence="1">
    <location>
        <begin position="246"/>
        <end position="257"/>
    </location>
</feature>
<dbReference type="SUPFAM" id="SSF55486">
    <property type="entry name" value="Metalloproteases ('zincins'), catalytic domain"/>
    <property type="match status" value="1"/>
</dbReference>
<dbReference type="AlphaFoldDB" id="A0A6G2BF24"/>
<feature type="compositionally biased region" description="Basic and acidic residues" evidence="1">
    <location>
        <begin position="20"/>
        <end position="35"/>
    </location>
</feature>
<feature type="transmembrane region" description="Helical" evidence="2">
    <location>
        <begin position="188"/>
        <end position="209"/>
    </location>
</feature>